<evidence type="ECO:0000313" key="4">
    <source>
        <dbReference type="Proteomes" id="UP001219525"/>
    </source>
</evidence>
<gene>
    <name evidence="3" type="ORF">GGX14DRAFT_397017</name>
</gene>
<keyword evidence="4" id="KW-1185">Reference proteome</keyword>
<accession>A0AAD6V9C2</accession>
<keyword evidence="2" id="KW-1133">Transmembrane helix</keyword>
<organism evidence="3 4">
    <name type="scientific">Mycena pura</name>
    <dbReference type="NCBI Taxonomy" id="153505"/>
    <lineage>
        <taxon>Eukaryota</taxon>
        <taxon>Fungi</taxon>
        <taxon>Dikarya</taxon>
        <taxon>Basidiomycota</taxon>
        <taxon>Agaricomycotina</taxon>
        <taxon>Agaricomycetes</taxon>
        <taxon>Agaricomycetidae</taxon>
        <taxon>Agaricales</taxon>
        <taxon>Marasmiineae</taxon>
        <taxon>Mycenaceae</taxon>
        <taxon>Mycena</taxon>
    </lineage>
</organism>
<dbReference type="Proteomes" id="UP001219525">
    <property type="component" value="Unassembled WGS sequence"/>
</dbReference>
<evidence type="ECO:0000256" key="1">
    <source>
        <dbReference type="SAM" id="MobiDB-lite"/>
    </source>
</evidence>
<proteinExistence type="predicted"/>
<keyword evidence="2" id="KW-0472">Membrane</keyword>
<dbReference type="EMBL" id="JARJCW010000039">
    <property type="protein sequence ID" value="KAJ7206632.1"/>
    <property type="molecule type" value="Genomic_DNA"/>
</dbReference>
<sequence>MSSSRSLHSSASPSPPLSSAAFTVSENLSRLLPRPTQSQIVPPMPSTPLFSTQPLPPPPNFGNVQEGHVGLSSSTQLYLYLFSILFIGILSGSVIRWLRRRRGVVAGAIVNDTGYPPHATRCQQWC</sequence>
<evidence type="ECO:0000256" key="2">
    <source>
        <dbReference type="SAM" id="Phobius"/>
    </source>
</evidence>
<protein>
    <submittedName>
        <fullName evidence="3">Uncharacterized protein</fullName>
    </submittedName>
</protein>
<reference evidence="3" key="1">
    <citation type="submission" date="2023-03" db="EMBL/GenBank/DDBJ databases">
        <title>Massive genome expansion in bonnet fungi (Mycena s.s.) driven by repeated elements and novel gene families across ecological guilds.</title>
        <authorList>
            <consortium name="Lawrence Berkeley National Laboratory"/>
            <person name="Harder C.B."/>
            <person name="Miyauchi S."/>
            <person name="Viragh M."/>
            <person name="Kuo A."/>
            <person name="Thoen E."/>
            <person name="Andreopoulos B."/>
            <person name="Lu D."/>
            <person name="Skrede I."/>
            <person name="Drula E."/>
            <person name="Henrissat B."/>
            <person name="Morin E."/>
            <person name="Kohler A."/>
            <person name="Barry K."/>
            <person name="LaButti K."/>
            <person name="Morin E."/>
            <person name="Salamov A."/>
            <person name="Lipzen A."/>
            <person name="Mereny Z."/>
            <person name="Hegedus B."/>
            <person name="Baldrian P."/>
            <person name="Stursova M."/>
            <person name="Weitz H."/>
            <person name="Taylor A."/>
            <person name="Grigoriev I.V."/>
            <person name="Nagy L.G."/>
            <person name="Martin F."/>
            <person name="Kauserud H."/>
        </authorList>
    </citation>
    <scope>NUCLEOTIDE SEQUENCE</scope>
    <source>
        <strain evidence="3">9144</strain>
    </source>
</reference>
<keyword evidence="2" id="KW-0812">Transmembrane</keyword>
<comment type="caution">
    <text evidence="3">The sequence shown here is derived from an EMBL/GenBank/DDBJ whole genome shotgun (WGS) entry which is preliminary data.</text>
</comment>
<dbReference type="AlphaFoldDB" id="A0AAD6V9C2"/>
<feature type="region of interest" description="Disordered" evidence="1">
    <location>
        <begin position="34"/>
        <end position="66"/>
    </location>
</feature>
<evidence type="ECO:0000313" key="3">
    <source>
        <dbReference type="EMBL" id="KAJ7206632.1"/>
    </source>
</evidence>
<name>A0AAD6V9C2_9AGAR</name>
<feature type="transmembrane region" description="Helical" evidence="2">
    <location>
        <begin position="77"/>
        <end position="98"/>
    </location>
</feature>